<protein>
    <recommendedName>
        <fullName evidence="4">Flagellar hook protein FlgE</fullName>
    </recommendedName>
</protein>
<keyword evidence="8" id="KW-0966">Cell projection</keyword>
<dbReference type="NCBIfam" id="TIGR03506">
    <property type="entry name" value="FlgEFG_subfam"/>
    <property type="match status" value="1"/>
</dbReference>
<evidence type="ECO:0000259" key="5">
    <source>
        <dbReference type="Pfam" id="PF00460"/>
    </source>
</evidence>
<dbReference type="EMBL" id="JBHSWE010000001">
    <property type="protein sequence ID" value="MFC6669801.1"/>
    <property type="molecule type" value="Genomic_DNA"/>
</dbReference>
<dbReference type="PANTHER" id="PTHR30435:SF1">
    <property type="entry name" value="FLAGELLAR HOOK PROTEIN FLGE"/>
    <property type="match status" value="1"/>
</dbReference>
<feature type="domain" description="Flagellar hook protein FlgE D2" evidence="6">
    <location>
        <begin position="163"/>
        <end position="247"/>
    </location>
</feature>
<feature type="domain" description="Flagellar hook protein FlgE/F/G-like D1" evidence="7">
    <location>
        <begin position="85"/>
        <end position="127"/>
    </location>
</feature>
<dbReference type="PROSITE" id="PS00588">
    <property type="entry name" value="FLAGELLA_BB_ROD"/>
    <property type="match status" value="1"/>
</dbReference>
<dbReference type="Pfam" id="PF07559">
    <property type="entry name" value="FlgE_D2"/>
    <property type="match status" value="1"/>
</dbReference>
<dbReference type="Pfam" id="PF22692">
    <property type="entry name" value="LlgE_F_G_D1"/>
    <property type="match status" value="1"/>
</dbReference>
<comment type="similarity">
    <text evidence="2 4">Belongs to the flagella basal body rod proteins family.</text>
</comment>
<dbReference type="InterPro" id="IPR053967">
    <property type="entry name" value="LlgE_F_G-like_D1"/>
</dbReference>
<dbReference type="InterPro" id="IPR011491">
    <property type="entry name" value="FlgE_D2"/>
</dbReference>
<name>A0ABW1ZXA7_9GAMM</name>
<evidence type="ECO:0000313" key="8">
    <source>
        <dbReference type="EMBL" id="MFC6669801.1"/>
    </source>
</evidence>
<dbReference type="Pfam" id="PF00460">
    <property type="entry name" value="Flg_bb_rod"/>
    <property type="match status" value="1"/>
</dbReference>
<gene>
    <name evidence="8" type="ORF">ACFQDL_06665</name>
</gene>
<dbReference type="InterPro" id="IPR037058">
    <property type="entry name" value="Falgellar_hook_FlgE_sf"/>
</dbReference>
<dbReference type="InterPro" id="IPR020013">
    <property type="entry name" value="Flagellar_FlgE/F/G"/>
</dbReference>
<evidence type="ECO:0000256" key="2">
    <source>
        <dbReference type="ARBA" id="ARBA00009677"/>
    </source>
</evidence>
<keyword evidence="9" id="KW-1185">Reference proteome</keyword>
<dbReference type="InterPro" id="IPR019776">
    <property type="entry name" value="Flagellar_basal_body_rod_CS"/>
</dbReference>
<accession>A0ABW1ZXA7</accession>
<evidence type="ECO:0000313" key="9">
    <source>
        <dbReference type="Proteomes" id="UP001596422"/>
    </source>
</evidence>
<dbReference type="Proteomes" id="UP001596422">
    <property type="component" value="Unassembled WGS sequence"/>
</dbReference>
<evidence type="ECO:0000259" key="7">
    <source>
        <dbReference type="Pfam" id="PF22692"/>
    </source>
</evidence>
<dbReference type="RefSeq" id="WP_379908333.1">
    <property type="nucleotide sequence ID" value="NZ_JBHSWE010000001.1"/>
</dbReference>
<dbReference type="InterPro" id="IPR001444">
    <property type="entry name" value="Flag_bb_rod_N"/>
</dbReference>
<evidence type="ECO:0000256" key="3">
    <source>
        <dbReference type="ARBA" id="ARBA00023143"/>
    </source>
</evidence>
<keyword evidence="8" id="KW-0282">Flagellum</keyword>
<dbReference type="PANTHER" id="PTHR30435">
    <property type="entry name" value="FLAGELLAR PROTEIN"/>
    <property type="match status" value="1"/>
</dbReference>
<evidence type="ECO:0000259" key="6">
    <source>
        <dbReference type="Pfam" id="PF07559"/>
    </source>
</evidence>
<evidence type="ECO:0000256" key="4">
    <source>
        <dbReference type="RuleBase" id="RU362116"/>
    </source>
</evidence>
<dbReference type="Gene3D" id="2.60.98.20">
    <property type="entry name" value="Flagellar hook protein FlgE"/>
    <property type="match status" value="1"/>
</dbReference>
<dbReference type="InterPro" id="IPR037925">
    <property type="entry name" value="FlgE/F/G-like"/>
</dbReference>
<feature type="domain" description="Flagellar basal body rod protein N-terminal" evidence="5">
    <location>
        <begin position="4"/>
        <end position="34"/>
    </location>
</feature>
<comment type="function">
    <text evidence="4">A flexible structure which links the flagellar filament to the drive apparatus in the basal body.</text>
</comment>
<keyword evidence="8" id="KW-0969">Cilium</keyword>
<proteinExistence type="inferred from homology"/>
<evidence type="ECO:0000256" key="1">
    <source>
        <dbReference type="ARBA" id="ARBA00004117"/>
    </source>
</evidence>
<keyword evidence="3 4" id="KW-0975">Bacterial flagellum</keyword>
<comment type="caution">
    <text evidence="8">The sequence shown here is derived from an EMBL/GenBank/DDBJ whole genome shotgun (WGS) entry which is preliminary data.</text>
</comment>
<sequence length="506" mass="52628">MAGFNTAITGLKAASTDLDVTGNNIANSSTVGFKASRTEFADIYATAVVGAGSSNTPGSGVTVSDIAQDFSAGTIEFTNNNLDLAINGSGFFQLDDGQGGVTYTRAGAFELDKDGNIISKSGKYLQGYGLDDQGNLLPVGNLSVTQKESPPKATEDIDLSFNIDARKDSSLLLRPYDKDEPSSFTYSTTVRTFDSLGNEHTVKFNMVEQPPEREVQTLDFDSLSGTVDISGVTVDLDILATGRAPGATPAEQAAADAEIAALMDTTTGDSRIASVTVDTANDDLIITFRASATDIDEIQVANPSAATLSSITSEQLAANETHTYGIGNTPLAADSVLTIGGVEIQLDAGMTATQVGQAIVSFQGAIKDLNPDVESVLYNTNTDEIEIAFKAESGNVANGLLALSDPGSVLGSPTIVPGDNSFQGVYRVYAYLNGDELLDIGKTVDPGEPGYQADQTEVGPVLITFDPTSGMLNSINGRQFPVGGAVPALTIKGRIRPTAKPKSGSI</sequence>
<comment type="subcellular location">
    <subcellularLocation>
        <location evidence="1 4">Bacterial flagellum basal body</location>
    </subcellularLocation>
</comment>
<organism evidence="8 9">
    <name type="scientific">Marinobacterium aestuariivivens</name>
    <dbReference type="NCBI Taxonomy" id="1698799"/>
    <lineage>
        <taxon>Bacteria</taxon>
        <taxon>Pseudomonadati</taxon>
        <taxon>Pseudomonadota</taxon>
        <taxon>Gammaproteobacteria</taxon>
        <taxon>Oceanospirillales</taxon>
        <taxon>Oceanospirillaceae</taxon>
        <taxon>Marinobacterium</taxon>
    </lineage>
</organism>
<dbReference type="SUPFAM" id="SSF117143">
    <property type="entry name" value="Flagellar hook protein flgE"/>
    <property type="match status" value="1"/>
</dbReference>
<reference evidence="9" key="1">
    <citation type="journal article" date="2019" name="Int. J. Syst. Evol. Microbiol.">
        <title>The Global Catalogue of Microorganisms (GCM) 10K type strain sequencing project: providing services to taxonomists for standard genome sequencing and annotation.</title>
        <authorList>
            <consortium name="The Broad Institute Genomics Platform"/>
            <consortium name="The Broad Institute Genome Sequencing Center for Infectious Disease"/>
            <person name="Wu L."/>
            <person name="Ma J."/>
        </authorList>
    </citation>
    <scope>NUCLEOTIDE SEQUENCE [LARGE SCALE GENOMIC DNA]</scope>
    <source>
        <strain evidence="9">NBRC 111756</strain>
    </source>
</reference>